<evidence type="ECO:0000313" key="2">
    <source>
        <dbReference type="Proteomes" id="UP001189429"/>
    </source>
</evidence>
<reference evidence="1" key="1">
    <citation type="submission" date="2023-10" db="EMBL/GenBank/DDBJ databases">
        <authorList>
            <person name="Chen Y."/>
            <person name="Shah S."/>
            <person name="Dougan E. K."/>
            <person name="Thang M."/>
            <person name="Chan C."/>
        </authorList>
    </citation>
    <scope>NUCLEOTIDE SEQUENCE [LARGE SCALE GENOMIC DNA]</scope>
</reference>
<sequence>ALSQHLGKPFVFDRKTALGEPATPEGRLANIADFLTEYCDTSVPRGEHLRVLVLEDFHIIADPPSRQLVMQG</sequence>
<comment type="caution">
    <text evidence="1">The sequence shown here is derived from an EMBL/GenBank/DDBJ whole genome shotgun (WGS) entry which is preliminary data.</text>
</comment>
<keyword evidence="2" id="KW-1185">Reference proteome</keyword>
<organism evidence="1 2">
    <name type="scientific">Prorocentrum cordatum</name>
    <dbReference type="NCBI Taxonomy" id="2364126"/>
    <lineage>
        <taxon>Eukaryota</taxon>
        <taxon>Sar</taxon>
        <taxon>Alveolata</taxon>
        <taxon>Dinophyceae</taxon>
        <taxon>Prorocentrales</taxon>
        <taxon>Prorocentraceae</taxon>
        <taxon>Prorocentrum</taxon>
    </lineage>
</organism>
<name>A0ABN9YBX8_9DINO</name>
<gene>
    <name evidence="1" type="ORF">PCOR1329_LOCUS83329</name>
</gene>
<dbReference type="EMBL" id="CAUYUJ010022066">
    <property type="protein sequence ID" value="CAK0908724.1"/>
    <property type="molecule type" value="Genomic_DNA"/>
</dbReference>
<feature type="non-terminal residue" evidence="1">
    <location>
        <position position="1"/>
    </location>
</feature>
<evidence type="ECO:0000313" key="1">
    <source>
        <dbReference type="EMBL" id="CAK0908724.1"/>
    </source>
</evidence>
<proteinExistence type="predicted"/>
<protein>
    <submittedName>
        <fullName evidence="1">Uncharacterized protein</fullName>
    </submittedName>
</protein>
<accession>A0ABN9YBX8</accession>
<dbReference type="Proteomes" id="UP001189429">
    <property type="component" value="Unassembled WGS sequence"/>
</dbReference>